<comment type="caution">
    <text evidence="2">The sequence shown here is derived from an EMBL/GenBank/DDBJ whole genome shotgun (WGS) entry which is preliminary data.</text>
</comment>
<protein>
    <submittedName>
        <fullName evidence="2">Uncharacterized protein</fullName>
    </submittedName>
</protein>
<dbReference type="RefSeq" id="WP_329513039.1">
    <property type="nucleotide sequence ID" value="NZ_BAAAYZ010000139.1"/>
</dbReference>
<feature type="signal peptide" evidence="1">
    <location>
        <begin position="1"/>
        <end position="24"/>
    </location>
</feature>
<name>A0ABU7FXA6_9ACTN</name>
<evidence type="ECO:0000256" key="1">
    <source>
        <dbReference type="SAM" id="SignalP"/>
    </source>
</evidence>
<feature type="chain" id="PRO_5045293652" evidence="1">
    <location>
        <begin position="25"/>
        <end position="108"/>
    </location>
</feature>
<gene>
    <name evidence="2" type="ORF">VXC91_44545</name>
</gene>
<dbReference type="Proteomes" id="UP001333996">
    <property type="component" value="Unassembled WGS sequence"/>
</dbReference>
<proteinExistence type="predicted"/>
<evidence type="ECO:0000313" key="2">
    <source>
        <dbReference type="EMBL" id="MED7828717.1"/>
    </source>
</evidence>
<evidence type="ECO:0000313" key="3">
    <source>
        <dbReference type="Proteomes" id="UP001333996"/>
    </source>
</evidence>
<keyword evidence="1" id="KW-0732">Signal</keyword>
<keyword evidence="3" id="KW-1185">Reference proteome</keyword>
<organism evidence="2 3">
    <name type="scientific">Streptomyces chiangmaiensis</name>
    <dbReference type="NCBI Taxonomy" id="766497"/>
    <lineage>
        <taxon>Bacteria</taxon>
        <taxon>Bacillati</taxon>
        <taxon>Actinomycetota</taxon>
        <taxon>Actinomycetes</taxon>
        <taxon>Kitasatosporales</taxon>
        <taxon>Streptomycetaceae</taxon>
        <taxon>Streptomyces</taxon>
    </lineage>
</organism>
<accession>A0ABU7FXA6</accession>
<reference evidence="2" key="1">
    <citation type="submission" date="2024-01" db="EMBL/GenBank/DDBJ databases">
        <title>First draft genome sequence data of TA4-1, the type strain of Gram-positive actinobacterium Streptomyces chiangmaiensis.</title>
        <authorList>
            <person name="Yasawong M."/>
            <person name="Nantapong N."/>
        </authorList>
    </citation>
    <scope>NUCLEOTIDE SEQUENCE</scope>
    <source>
        <strain evidence="2">TA4-1</strain>
    </source>
</reference>
<sequence length="108" mass="11916">MISKIVKRVAVAAATLGVAGGALFATGGSASAATLPADAGAAAPRVVAYTHGDHQNSYRNSDRYDRYDRYGHYDHGHGAWHRYHGHRFHRHHGTWTEWTHAGFHHYAI</sequence>
<dbReference type="EMBL" id="JAYWVC010000470">
    <property type="protein sequence ID" value="MED7828717.1"/>
    <property type="molecule type" value="Genomic_DNA"/>
</dbReference>